<evidence type="ECO:0000313" key="4">
    <source>
        <dbReference type="EMBL" id="MDR7358462.1"/>
    </source>
</evidence>
<dbReference type="EC" id="3.4.21.89" evidence="1"/>
<dbReference type="GO" id="GO:0016787">
    <property type="term" value="F:hydrolase activity"/>
    <property type="evidence" value="ECO:0007669"/>
    <property type="project" value="UniProtKB-KW"/>
</dbReference>
<proteinExistence type="predicted"/>
<feature type="transmembrane region" description="Helical" evidence="3">
    <location>
        <begin position="21"/>
        <end position="44"/>
    </location>
</feature>
<gene>
    <name evidence="4" type="ORF">J2S64_002153</name>
</gene>
<protein>
    <recommendedName>
        <fullName evidence="1">Signal peptidase I</fullName>
        <ecNumber evidence="1">3.4.21.89</ecNumber>
    </recommendedName>
</protein>
<keyword evidence="5" id="KW-1185">Reference proteome</keyword>
<keyword evidence="3" id="KW-1133">Transmembrane helix</keyword>
<dbReference type="InterPro" id="IPR019533">
    <property type="entry name" value="Peptidase_S26"/>
</dbReference>
<evidence type="ECO:0000256" key="1">
    <source>
        <dbReference type="NCBIfam" id="TIGR02228"/>
    </source>
</evidence>
<feature type="region of interest" description="Disordered" evidence="2">
    <location>
        <begin position="187"/>
        <end position="238"/>
    </location>
</feature>
<accession>A0ABU2BII8</accession>
<keyword evidence="3" id="KW-0472">Membrane</keyword>
<dbReference type="NCBIfam" id="TIGR02228">
    <property type="entry name" value="sigpep_I_arch"/>
    <property type="match status" value="1"/>
</dbReference>
<organism evidence="4 5">
    <name type="scientific">Paeniglutamicibacter sulfureus</name>
    <dbReference type="NCBI Taxonomy" id="43666"/>
    <lineage>
        <taxon>Bacteria</taxon>
        <taxon>Bacillati</taxon>
        <taxon>Actinomycetota</taxon>
        <taxon>Actinomycetes</taxon>
        <taxon>Micrococcales</taxon>
        <taxon>Micrococcaceae</taxon>
        <taxon>Paeniglutamicibacter</taxon>
    </lineage>
</organism>
<feature type="compositionally biased region" description="Polar residues" evidence="2">
    <location>
        <begin position="217"/>
        <end position="226"/>
    </location>
</feature>
<feature type="transmembrane region" description="Helical" evidence="3">
    <location>
        <begin position="157"/>
        <end position="179"/>
    </location>
</feature>
<keyword evidence="4" id="KW-0378">Hydrolase</keyword>
<dbReference type="CDD" id="cd06530">
    <property type="entry name" value="S26_SPase_I"/>
    <property type="match status" value="1"/>
</dbReference>
<evidence type="ECO:0000256" key="3">
    <source>
        <dbReference type="SAM" id="Phobius"/>
    </source>
</evidence>
<reference evidence="4 5" key="1">
    <citation type="submission" date="2023-07" db="EMBL/GenBank/DDBJ databases">
        <title>Sequencing the genomes of 1000 actinobacteria strains.</title>
        <authorList>
            <person name="Klenk H.-P."/>
        </authorList>
    </citation>
    <scope>NUCLEOTIDE SEQUENCE [LARGE SCALE GENOMIC DNA]</scope>
    <source>
        <strain evidence="4 5">DSM 20167</strain>
    </source>
</reference>
<dbReference type="RefSeq" id="WP_310290279.1">
    <property type="nucleotide sequence ID" value="NZ_BAAAWO010000001.1"/>
</dbReference>
<evidence type="ECO:0000256" key="2">
    <source>
        <dbReference type="SAM" id="MobiDB-lite"/>
    </source>
</evidence>
<evidence type="ECO:0000313" key="5">
    <source>
        <dbReference type="Proteomes" id="UP001183817"/>
    </source>
</evidence>
<dbReference type="EMBL" id="JAVDYI010000001">
    <property type="protein sequence ID" value="MDR7358462.1"/>
    <property type="molecule type" value="Genomic_DNA"/>
</dbReference>
<comment type="caution">
    <text evidence="4">The sequence shown here is derived from an EMBL/GenBank/DDBJ whole genome shotgun (WGS) entry which is preliminary data.</text>
</comment>
<dbReference type="Proteomes" id="UP001183817">
    <property type="component" value="Unassembled WGS sequence"/>
</dbReference>
<dbReference type="PANTHER" id="PTHR10806:SF6">
    <property type="entry name" value="SIGNAL PEPTIDASE COMPLEX CATALYTIC SUBUNIT SEC11"/>
    <property type="match status" value="1"/>
</dbReference>
<feature type="compositionally biased region" description="Low complexity" evidence="2">
    <location>
        <begin position="196"/>
        <end position="211"/>
    </location>
</feature>
<keyword evidence="3" id="KW-0812">Transmembrane</keyword>
<dbReference type="PANTHER" id="PTHR10806">
    <property type="entry name" value="SIGNAL PEPTIDASE COMPLEX CATALYTIC SUBUNIT SEC11"/>
    <property type="match status" value="1"/>
</dbReference>
<name>A0ABU2BII8_9MICC</name>
<sequence length="238" mass="24718">MSRHTAAHSSFARHALGRAGTAVGFVALVAASLAALVLIVVPALTGSQAYSVLTSSMLPNYGPGTLLVVKPAPFESLNVGDVVTYQLESGRPEVITHRIESLAADQSGMRTLVTRGDNNDVADETPITEVQMRGKLFYAVPYAGFAANWLGNHDRGLVGNLAAAGLIGYGAITMIRGLLARRRAAATPGQDDEASRQVSAGARAAPASGPVHGASRRLSTASSWSLGSAPPEHRHCGR</sequence>
<dbReference type="InterPro" id="IPR001733">
    <property type="entry name" value="Peptidase_S26B"/>
</dbReference>